<dbReference type="Pfam" id="PF01041">
    <property type="entry name" value="DegT_DnrJ_EryC1"/>
    <property type="match status" value="1"/>
</dbReference>
<evidence type="ECO:0000313" key="4">
    <source>
        <dbReference type="Proteomes" id="UP000186940"/>
    </source>
</evidence>
<dbReference type="PANTHER" id="PTHR30244:SF34">
    <property type="entry name" value="DTDP-4-AMINO-4,6-DIDEOXYGALACTOSE TRANSAMINASE"/>
    <property type="match status" value="1"/>
</dbReference>
<dbReference type="InterPro" id="IPR015422">
    <property type="entry name" value="PyrdxlP-dep_Trfase_small"/>
</dbReference>
<protein>
    <submittedName>
        <fullName evidence="3">Pleiotropic regulatory protein DegT</fullName>
    </submittedName>
</protein>
<reference evidence="3" key="1">
    <citation type="submission" date="2016-05" db="EMBL/GenBank/DDBJ databases">
        <title>Microbial consortia oxidize butane by reversing methanogenesis.</title>
        <authorList>
            <person name="Laso-Perez R."/>
            <person name="Richter M."/>
            <person name="Wegener G."/>
            <person name="Musat F."/>
        </authorList>
    </citation>
    <scope>NUCLEOTIDE SEQUENCE [LARGE SCALE GENOMIC DNA]</scope>
    <source>
        <strain evidence="3">BOX2</strain>
    </source>
</reference>
<dbReference type="Proteomes" id="UP000186940">
    <property type="component" value="Unassembled WGS sequence"/>
</dbReference>
<keyword evidence="1 2" id="KW-0663">Pyridoxal phosphate</keyword>
<dbReference type="STRING" id="1838285.SCAL_001041"/>
<dbReference type="PATRIC" id="fig|1838285.3.peg.1059"/>
<dbReference type="Gene3D" id="3.40.640.10">
    <property type="entry name" value="Type I PLP-dependent aspartate aminotransferase-like (Major domain)"/>
    <property type="match status" value="1"/>
</dbReference>
<dbReference type="InterPro" id="IPR015424">
    <property type="entry name" value="PyrdxlP-dep_Trfase"/>
</dbReference>
<evidence type="ECO:0000313" key="3">
    <source>
        <dbReference type="EMBL" id="OFV67666.1"/>
    </source>
</evidence>
<dbReference type="GO" id="GO:0008483">
    <property type="term" value="F:transaminase activity"/>
    <property type="evidence" value="ECO:0007669"/>
    <property type="project" value="TreeGrafter"/>
</dbReference>
<dbReference type="CDD" id="cd00616">
    <property type="entry name" value="AHBA_syn"/>
    <property type="match status" value="1"/>
</dbReference>
<dbReference type="EMBL" id="LYOS01000003">
    <property type="protein sequence ID" value="OFV67666.1"/>
    <property type="molecule type" value="Genomic_DNA"/>
</dbReference>
<keyword evidence="4" id="KW-1185">Reference proteome</keyword>
<sequence>MKIRLGGVKKMIETKTIEKMTLHVKNVEPARNIPIARPVITEEEIGAVVDVLRSGMLAQGRVVCEFEEKFADYTGVKHAIAVANGTIALDVALKALGIKEGDEVITTPFTFIATANTILYQGARPVFADIDDKTFNIDPSDILDKITPKTKAITGVHLFGHPFDIRAIQEICEDYNLLLIEDCAQAHGAEYRGVKVGSYGSVGCFSFYPTKNMTTGEGGIITTDDDEIARICRLLRNHGQDEKYLHTMLGYNYRMTDIQAAIGIVQLEKVDELNQKRIENATYLNKYIKRSGITLPVRNNNVKHVYHQYAITINEEDGFSSSREELMADLRKNGVGSAIHYPLPIHRQPLYRDLGYTEKDVICPVADQVATKILSLPVHPALTKEDLKIIAETVNHGGVN</sequence>
<comment type="similarity">
    <text evidence="2">Belongs to the DegT/DnrJ/EryC1 family.</text>
</comment>
<dbReference type="InterPro" id="IPR015421">
    <property type="entry name" value="PyrdxlP-dep_Trfase_major"/>
</dbReference>
<dbReference type="GO" id="GO:0030170">
    <property type="term" value="F:pyridoxal phosphate binding"/>
    <property type="evidence" value="ECO:0007669"/>
    <property type="project" value="UniProtKB-ARBA"/>
</dbReference>
<dbReference type="Gene3D" id="3.90.1150.10">
    <property type="entry name" value="Aspartate Aminotransferase, domain 1"/>
    <property type="match status" value="1"/>
</dbReference>
<proteinExistence type="inferred from homology"/>
<dbReference type="GO" id="GO:0000271">
    <property type="term" value="P:polysaccharide biosynthetic process"/>
    <property type="evidence" value="ECO:0007669"/>
    <property type="project" value="TreeGrafter"/>
</dbReference>
<dbReference type="PIRSF" id="PIRSF000390">
    <property type="entry name" value="PLP_StrS"/>
    <property type="match status" value="1"/>
</dbReference>
<dbReference type="PANTHER" id="PTHR30244">
    <property type="entry name" value="TRANSAMINASE"/>
    <property type="match status" value="1"/>
</dbReference>
<name>A0A1F2PAL2_9EURY</name>
<comment type="caution">
    <text evidence="3">The sequence shown here is derived from an EMBL/GenBank/DDBJ whole genome shotgun (WGS) entry which is preliminary data.</text>
</comment>
<dbReference type="SUPFAM" id="SSF53383">
    <property type="entry name" value="PLP-dependent transferases"/>
    <property type="match status" value="1"/>
</dbReference>
<evidence type="ECO:0000256" key="1">
    <source>
        <dbReference type="ARBA" id="ARBA00022898"/>
    </source>
</evidence>
<organism evidence="3 4">
    <name type="scientific">Candidatus Syntropharchaeum caldarium</name>
    <dbReference type="NCBI Taxonomy" id="1838285"/>
    <lineage>
        <taxon>Archaea</taxon>
        <taxon>Methanobacteriati</taxon>
        <taxon>Methanobacteriota</taxon>
        <taxon>Stenosarchaea group</taxon>
        <taxon>Methanomicrobia</taxon>
        <taxon>Methanosarcinales</taxon>
        <taxon>ANME-2 cluster</taxon>
        <taxon>Candidatus Syntropharchaeum</taxon>
    </lineage>
</organism>
<dbReference type="FunFam" id="3.40.640.10:FF:000089">
    <property type="entry name" value="Aminotransferase, DegT/DnrJ/EryC1/StrS family"/>
    <property type="match status" value="1"/>
</dbReference>
<evidence type="ECO:0000256" key="2">
    <source>
        <dbReference type="RuleBase" id="RU004508"/>
    </source>
</evidence>
<accession>A0A1F2PAL2</accession>
<dbReference type="InterPro" id="IPR000653">
    <property type="entry name" value="DegT/StrS_aminotransferase"/>
</dbReference>
<dbReference type="AlphaFoldDB" id="A0A1F2PAL2"/>
<gene>
    <name evidence="3" type="ORF">SCAL_001041</name>
</gene>